<dbReference type="InterPro" id="IPR029063">
    <property type="entry name" value="SAM-dependent_MTases_sf"/>
</dbReference>
<dbReference type="GO" id="GO:0032259">
    <property type="term" value="P:methylation"/>
    <property type="evidence" value="ECO:0007669"/>
    <property type="project" value="UniProtKB-KW"/>
</dbReference>
<dbReference type="GO" id="GO:0008168">
    <property type="term" value="F:methyltransferase activity"/>
    <property type="evidence" value="ECO:0007669"/>
    <property type="project" value="UniProtKB-KW"/>
</dbReference>
<keyword evidence="3 7" id="KW-0808">Transferase</keyword>
<comment type="caution">
    <text evidence="7">The sequence shown here is derived from an EMBL/GenBank/DDBJ whole genome shotgun (WGS) entry which is preliminary data.</text>
</comment>
<keyword evidence="2 7" id="KW-0489">Methyltransferase</keyword>
<evidence type="ECO:0000313" key="7">
    <source>
        <dbReference type="EMBL" id="MEI4801922.1"/>
    </source>
</evidence>
<evidence type="ECO:0000256" key="5">
    <source>
        <dbReference type="ARBA" id="ARBA00047622"/>
    </source>
</evidence>
<sequence length="239" mass="27013">MKQCSYLDFLAAFGVGSAHPGGFTVTKQLLAQFSLGPYTKLLEIGCGTGRTASYIVKQYGSVVSAVEMNETMVQKARKRWNKDGVNIELIKGSIEALTFHDEVFHIVLGESVLAFTNKRKAIDECYRVLQRGGVLLVSEVVTEQHLSVHEEEQIIALYGMEQLLTEQEWIALFQEAQFTTVRVLGGGTIAETISAHIEQPEWDISDFISQDLYEAWISHEQILQQYKHRLGHRIFMCQK</sequence>
<dbReference type="PANTHER" id="PTHR44307">
    <property type="entry name" value="PHOSPHOETHANOLAMINE METHYLTRANSFERASE"/>
    <property type="match status" value="1"/>
</dbReference>
<evidence type="ECO:0000256" key="4">
    <source>
        <dbReference type="ARBA" id="ARBA00025707"/>
    </source>
</evidence>
<reference evidence="7 8" key="1">
    <citation type="submission" date="2024-01" db="EMBL/GenBank/DDBJ databases">
        <title>Seven novel Bacillus-like species.</title>
        <authorList>
            <person name="Liu G."/>
        </authorList>
    </citation>
    <scope>NUCLEOTIDE SEQUENCE [LARGE SCALE GENOMIC DNA]</scope>
    <source>
        <strain evidence="7 8">FJAT-51639</strain>
    </source>
</reference>
<comment type="pathway">
    <text evidence="1">Lipid metabolism.</text>
</comment>
<evidence type="ECO:0000256" key="3">
    <source>
        <dbReference type="ARBA" id="ARBA00022679"/>
    </source>
</evidence>
<comment type="catalytic activity">
    <reaction evidence="5">
        <text>phosphoethanolamine + S-adenosyl-L-methionine = N-methylethanolamine phosphate + S-adenosyl-L-homocysteine + H(+)</text>
        <dbReference type="Rhea" id="RHEA:20365"/>
        <dbReference type="ChEBI" id="CHEBI:15378"/>
        <dbReference type="ChEBI" id="CHEBI:57781"/>
        <dbReference type="ChEBI" id="CHEBI:57856"/>
        <dbReference type="ChEBI" id="CHEBI:58190"/>
        <dbReference type="ChEBI" id="CHEBI:59789"/>
        <dbReference type="EC" id="2.1.1.103"/>
    </reaction>
    <physiologicalReaction direction="left-to-right" evidence="5">
        <dbReference type="Rhea" id="RHEA:20366"/>
    </physiologicalReaction>
</comment>
<gene>
    <name evidence="7" type="ORF">WAZ07_11390</name>
</gene>
<evidence type="ECO:0000256" key="1">
    <source>
        <dbReference type="ARBA" id="ARBA00005189"/>
    </source>
</evidence>
<dbReference type="RefSeq" id="WP_336472534.1">
    <property type="nucleotide sequence ID" value="NZ_JBAWSX010000005.1"/>
</dbReference>
<dbReference type="EC" id="2.1.1.-" evidence="7"/>
<name>A0ABU8FGW4_9BACI</name>
<dbReference type="Gene3D" id="3.40.50.150">
    <property type="entry name" value="Vaccinia Virus protein VP39"/>
    <property type="match status" value="1"/>
</dbReference>
<feature type="domain" description="Methyltransferase" evidence="6">
    <location>
        <begin position="42"/>
        <end position="133"/>
    </location>
</feature>
<evidence type="ECO:0000313" key="8">
    <source>
        <dbReference type="Proteomes" id="UP001372526"/>
    </source>
</evidence>
<dbReference type="SUPFAM" id="SSF53335">
    <property type="entry name" value="S-adenosyl-L-methionine-dependent methyltransferases"/>
    <property type="match status" value="1"/>
</dbReference>
<evidence type="ECO:0000256" key="2">
    <source>
        <dbReference type="ARBA" id="ARBA00022603"/>
    </source>
</evidence>
<organism evidence="7 8">
    <name type="scientific">Bacillus bruguierae</name>
    <dbReference type="NCBI Taxonomy" id="3127667"/>
    <lineage>
        <taxon>Bacteria</taxon>
        <taxon>Bacillati</taxon>
        <taxon>Bacillota</taxon>
        <taxon>Bacilli</taxon>
        <taxon>Bacillales</taxon>
        <taxon>Bacillaceae</taxon>
        <taxon>Bacillus</taxon>
    </lineage>
</organism>
<dbReference type="PANTHER" id="PTHR44307:SF2">
    <property type="entry name" value="PHOSPHOETHANOLAMINE METHYLTRANSFERASE ISOFORM X1"/>
    <property type="match status" value="1"/>
</dbReference>
<dbReference type="InterPro" id="IPR041698">
    <property type="entry name" value="Methyltransf_25"/>
</dbReference>
<proteinExistence type="predicted"/>
<dbReference type="CDD" id="cd02440">
    <property type="entry name" value="AdoMet_MTases"/>
    <property type="match status" value="1"/>
</dbReference>
<comment type="pathway">
    <text evidence="4">Phospholipid metabolism.</text>
</comment>
<evidence type="ECO:0000259" key="6">
    <source>
        <dbReference type="Pfam" id="PF13649"/>
    </source>
</evidence>
<dbReference type="EMBL" id="JBAWSX010000005">
    <property type="protein sequence ID" value="MEI4801922.1"/>
    <property type="molecule type" value="Genomic_DNA"/>
</dbReference>
<keyword evidence="8" id="KW-1185">Reference proteome</keyword>
<dbReference type="Proteomes" id="UP001372526">
    <property type="component" value="Unassembled WGS sequence"/>
</dbReference>
<accession>A0ABU8FGW4</accession>
<dbReference type="Pfam" id="PF13649">
    <property type="entry name" value="Methyltransf_25"/>
    <property type="match status" value="1"/>
</dbReference>
<protein>
    <submittedName>
        <fullName evidence="7">Class I SAM-dependent methyltransferase</fullName>
        <ecNumber evidence="7">2.1.1.-</ecNumber>
    </submittedName>
</protein>